<evidence type="ECO:0008006" key="2">
    <source>
        <dbReference type="Google" id="ProtNLM"/>
    </source>
</evidence>
<dbReference type="PANTHER" id="PTHR33986">
    <property type="entry name" value="OS02G0535700 PROTEIN"/>
    <property type="match status" value="1"/>
</dbReference>
<gene>
    <name evidence="1" type="ORF">AMST5_02247</name>
</gene>
<sequence>MIPDIRRVSPGRPYEWFAPFGPPDPHDAAAFAPPYPDICIAAGRRTIPALRRLKRDSGRRAFTIYLNAPASGLHTADIIVAPRHDGLTGPNVVAPLTPPNRITPERLAEARAAPDPRIAALPRPRAALLVGSAEGIAHDLDHIAASLLAGGYGVMATTSRRTPARIAGALGAALSGPGGFFWDGTGENPYLAMLANADRILVTGDSVNMIGEAVATGVPVHVIEPQAPRRKFRAYLGALEEAGAVRRWRGPFEDWSYAPINSTPMVAARIWEAYAAFPDKLRRDA</sequence>
<dbReference type="Pfam" id="PF06258">
    <property type="entry name" value="Mito_fiss_Elm1"/>
    <property type="match status" value="1"/>
</dbReference>
<protein>
    <recommendedName>
        <fullName evidence="2">Nucleoside-diphosphate sugar epimerase</fullName>
    </recommendedName>
</protein>
<dbReference type="EMBL" id="OY288114">
    <property type="protein sequence ID" value="CAJ0870627.1"/>
    <property type="molecule type" value="Genomic_DNA"/>
</dbReference>
<evidence type="ECO:0000313" key="1">
    <source>
        <dbReference type="EMBL" id="CAJ0870627.1"/>
    </source>
</evidence>
<accession>A0AA48RAV6</accession>
<name>A0AA48RAV6_9ZZZZ</name>
<organism evidence="1">
    <name type="scientific">freshwater sediment metagenome</name>
    <dbReference type="NCBI Taxonomy" id="556182"/>
    <lineage>
        <taxon>unclassified sequences</taxon>
        <taxon>metagenomes</taxon>
        <taxon>ecological metagenomes</taxon>
    </lineage>
</organism>
<dbReference type="AlphaFoldDB" id="A0AA48RAV6"/>
<dbReference type="PANTHER" id="PTHR33986:SF15">
    <property type="entry name" value="MITOCHONDRIAL FISSION PROTEIN ELM1"/>
    <property type="match status" value="1"/>
</dbReference>
<proteinExistence type="predicted"/>
<reference evidence="1" key="1">
    <citation type="submission" date="2023-07" db="EMBL/GenBank/DDBJ databases">
        <authorList>
            <person name="Pelsma A.J. K."/>
        </authorList>
    </citation>
    <scope>NUCLEOTIDE SEQUENCE</scope>
</reference>
<dbReference type="InterPro" id="IPR009367">
    <property type="entry name" value="Elm1-like"/>
</dbReference>